<dbReference type="InterPro" id="IPR001563">
    <property type="entry name" value="Peptidase_S10"/>
</dbReference>
<keyword evidence="2" id="KW-0645">Protease</keyword>
<evidence type="ECO:0000256" key="5">
    <source>
        <dbReference type="ARBA" id="ARBA00023180"/>
    </source>
</evidence>
<organism evidence="7 8">
    <name type="scientific">Allacma fusca</name>
    <dbReference type="NCBI Taxonomy" id="39272"/>
    <lineage>
        <taxon>Eukaryota</taxon>
        <taxon>Metazoa</taxon>
        <taxon>Ecdysozoa</taxon>
        <taxon>Arthropoda</taxon>
        <taxon>Hexapoda</taxon>
        <taxon>Collembola</taxon>
        <taxon>Symphypleona</taxon>
        <taxon>Sminthuridae</taxon>
        <taxon>Allacma</taxon>
    </lineage>
</organism>
<dbReference type="GO" id="GO:0006508">
    <property type="term" value="P:proteolysis"/>
    <property type="evidence" value="ECO:0007669"/>
    <property type="project" value="UniProtKB-KW"/>
</dbReference>
<evidence type="ECO:0000313" key="7">
    <source>
        <dbReference type="EMBL" id="CAG7637595.1"/>
    </source>
</evidence>
<proteinExistence type="predicted"/>
<evidence type="ECO:0000256" key="2">
    <source>
        <dbReference type="ARBA" id="ARBA00022670"/>
    </source>
</evidence>
<sequence length="485" mass="55216">MKILVCFAFTIWQIVLGREFYSLNHQKFDSKKLTKEITQGMTVGDTVEGSGNDKLFLTQLIFRGAYDKARSLALVDPELSPVKSYSGFLTVNITFNTNLFFWFFPAAYNPEQAPVVLWLNGGPGASSLFGLFTENGPYYVDSKGYLNMRSNSWALTHSMIYIDNPAGVGFSFTEDEDGFCRNQNQVAGDLYSALSQFFLLFPSFTNQDLYLGSQSYGAKYIASLGMRIHEANSANPAVKINFKGLILSSPYIDPMIQADYGSFLYSHGMIDDQARKHFDEERLRFQELSAVKDWVKAHTLMDELFHGDLTPYATYYSNATGFQNFLNYLQPSFPPSFSQHRAFLRQPFVRTAIHVGSQKYHSFSKKVARSLKEDFHQSIRSVVERLLELDYKILVISAQLDVVCHAPGIHELVHSLQWSGKEEFANASRTVWRVNNEHAGFLKVAKNLAYLVMRNSGHAIPHDQPLWTYTLINEFTSEFLFEEQV</sequence>
<dbReference type="Pfam" id="PF00450">
    <property type="entry name" value="Peptidase_S10"/>
    <property type="match status" value="1"/>
</dbReference>
<keyword evidence="5" id="KW-0325">Glycoprotein</keyword>
<comment type="caution">
    <text evidence="7">The sequence shown here is derived from an EMBL/GenBank/DDBJ whole genome shotgun (WGS) entry which is preliminary data.</text>
</comment>
<dbReference type="PANTHER" id="PTHR11802:SF472">
    <property type="entry name" value="SERINE CARBOXYPEPTIDASE CPVL-RELATED"/>
    <property type="match status" value="1"/>
</dbReference>
<name>A0A8J2J4P8_9HEXA</name>
<evidence type="ECO:0008006" key="9">
    <source>
        <dbReference type="Google" id="ProtNLM"/>
    </source>
</evidence>
<keyword evidence="4" id="KW-0378">Hydrolase</keyword>
<gene>
    <name evidence="7" type="ORF">AFUS01_LOCUS303</name>
</gene>
<keyword evidence="3 6" id="KW-0732">Signal</keyword>
<dbReference type="OrthoDB" id="443318at2759"/>
<feature type="chain" id="PRO_5035286764" description="Serine carboxypeptidase" evidence="6">
    <location>
        <begin position="18"/>
        <end position="485"/>
    </location>
</feature>
<feature type="signal peptide" evidence="6">
    <location>
        <begin position="1"/>
        <end position="17"/>
    </location>
</feature>
<dbReference type="EMBL" id="CAJVCH010001256">
    <property type="protein sequence ID" value="CAG7637595.1"/>
    <property type="molecule type" value="Genomic_DNA"/>
</dbReference>
<dbReference type="Proteomes" id="UP000708208">
    <property type="component" value="Unassembled WGS sequence"/>
</dbReference>
<keyword evidence="8" id="KW-1185">Reference proteome</keyword>
<evidence type="ECO:0000256" key="6">
    <source>
        <dbReference type="SAM" id="SignalP"/>
    </source>
</evidence>
<keyword evidence="1" id="KW-0121">Carboxypeptidase</keyword>
<evidence type="ECO:0000256" key="1">
    <source>
        <dbReference type="ARBA" id="ARBA00022645"/>
    </source>
</evidence>
<protein>
    <recommendedName>
        <fullName evidence="9">Serine carboxypeptidase</fullName>
    </recommendedName>
</protein>
<dbReference type="GO" id="GO:0004185">
    <property type="term" value="F:serine-type carboxypeptidase activity"/>
    <property type="evidence" value="ECO:0007669"/>
    <property type="project" value="InterPro"/>
</dbReference>
<accession>A0A8J2J4P8</accession>
<evidence type="ECO:0000256" key="3">
    <source>
        <dbReference type="ARBA" id="ARBA00022729"/>
    </source>
</evidence>
<dbReference type="AlphaFoldDB" id="A0A8J2J4P8"/>
<evidence type="ECO:0000313" key="8">
    <source>
        <dbReference type="Proteomes" id="UP000708208"/>
    </source>
</evidence>
<evidence type="ECO:0000256" key="4">
    <source>
        <dbReference type="ARBA" id="ARBA00022801"/>
    </source>
</evidence>
<dbReference type="PANTHER" id="PTHR11802">
    <property type="entry name" value="SERINE PROTEASE FAMILY S10 SERINE CARBOXYPEPTIDASE"/>
    <property type="match status" value="1"/>
</dbReference>
<reference evidence="7" key="1">
    <citation type="submission" date="2021-06" db="EMBL/GenBank/DDBJ databases">
        <authorList>
            <person name="Hodson N. C."/>
            <person name="Mongue J. A."/>
            <person name="Jaron S. K."/>
        </authorList>
    </citation>
    <scope>NUCLEOTIDE SEQUENCE</scope>
</reference>